<dbReference type="SUPFAM" id="SSF160544">
    <property type="entry name" value="EscU C-terminal domain-like"/>
    <property type="match status" value="1"/>
</dbReference>
<keyword evidence="4 13" id="KW-0813">Transport</keyword>
<reference evidence="15" key="2">
    <citation type="journal article" date="2023" name="Syst. Appl. Microbiol.">
        <title>Govania unica gen. nov., sp. nov., a rare biosphere bacterium that represents a novel family in the class Alphaproteobacteria.</title>
        <authorList>
            <person name="Vandamme P."/>
            <person name="Peeters C."/>
            <person name="Hettiarachchi A."/>
            <person name="Cnockaert M."/>
            <person name="Carlier A."/>
        </authorList>
    </citation>
    <scope>NUCLEOTIDE SEQUENCE</scope>
    <source>
        <strain evidence="15">LMG 31809</strain>
    </source>
</reference>
<feature type="transmembrane region" description="Helical" evidence="13">
    <location>
        <begin position="190"/>
        <end position="212"/>
    </location>
</feature>
<keyword evidence="15" id="KW-0282">Flagellum</keyword>
<protein>
    <recommendedName>
        <fullName evidence="3 13">Flagellar biosynthetic protein FlhB</fullName>
    </recommendedName>
</protein>
<dbReference type="PRINTS" id="PR00950">
    <property type="entry name" value="TYPE3IMSPROT"/>
</dbReference>
<dbReference type="EMBL" id="JANWOI010000001">
    <property type="protein sequence ID" value="MDA5193236.1"/>
    <property type="molecule type" value="Genomic_DNA"/>
</dbReference>
<dbReference type="FunFam" id="3.40.1690.10:FF:000001">
    <property type="entry name" value="Flagellar biosynthetic protein FlhB"/>
    <property type="match status" value="1"/>
</dbReference>
<dbReference type="Proteomes" id="UP001141619">
    <property type="component" value="Unassembled WGS sequence"/>
</dbReference>
<dbReference type="PANTHER" id="PTHR30531:SF12">
    <property type="entry name" value="FLAGELLAR BIOSYNTHETIC PROTEIN FLHB"/>
    <property type="match status" value="1"/>
</dbReference>
<dbReference type="AlphaFoldDB" id="A0A9X3TWI4"/>
<evidence type="ECO:0000313" key="15">
    <source>
        <dbReference type="EMBL" id="MDA5193236.1"/>
    </source>
</evidence>
<evidence type="ECO:0000256" key="13">
    <source>
        <dbReference type="RuleBase" id="RU364091"/>
    </source>
</evidence>
<organism evidence="15 16">
    <name type="scientific">Govanella unica</name>
    <dbReference type="NCBI Taxonomy" id="2975056"/>
    <lineage>
        <taxon>Bacteria</taxon>
        <taxon>Pseudomonadati</taxon>
        <taxon>Pseudomonadota</taxon>
        <taxon>Alphaproteobacteria</taxon>
        <taxon>Emcibacterales</taxon>
        <taxon>Govanellaceae</taxon>
        <taxon>Govanella</taxon>
    </lineage>
</organism>
<comment type="caution">
    <text evidence="15">The sequence shown here is derived from an EMBL/GenBank/DDBJ whole genome shotgun (WGS) entry which is preliminary data.</text>
</comment>
<keyword evidence="5 13" id="KW-1003">Cell membrane</keyword>
<feature type="transmembrane region" description="Helical" evidence="13">
    <location>
        <begin position="85"/>
        <end position="111"/>
    </location>
</feature>
<comment type="similarity">
    <text evidence="2 13">Belongs to the type III secretion exporter family.</text>
</comment>
<evidence type="ECO:0000256" key="5">
    <source>
        <dbReference type="ARBA" id="ARBA00022475"/>
    </source>
</evidence>
<dbReference type="GO" id="GO:0005886">
    <property type="term" value="C:plasma membrane"/>
    <property type="evidence" value="ECO:0007669"/>
    <property type="project" value="UniProtKB-SubCell"/>
</dbReference>
<evidence type="ECO:0000256" key="7">
    <source>
        <dbReference type="ARBA" id="ARBA00022795"/>
    </source>
</evidence>
<dbReference type="InterPro" id="IPR006135">
    <property type="entry name" value="T3SS_substrate_exporter"/>
</dbReference>
<sequence length="354" mass="39457">MADDQDDSQKTEEPSDKKLDEAMKRGNVVSSREVTHWFMLMAMALAINISSGDIALRLRGAFVSFFDTADQLSVDPGNLMGLYKWILLLLASTMLLPFGILMAGSIVGSLIQHRPVISAEKLKMSLSKISPIAGFKRIFGMQNVVEILKTIAKLIIIGSVVTALVMPEASRLDQSMTQSLEDILPYVKKLTIKLLTAVISIMFVLAIADYFYQYMSHRKKLRMSKQEMKDEYKQSDGDPHVKGRLRQIRMERSRKRMMQAVPGASVVITNPTHYAVALKYEHGGGGAPMVVAKGADLIALKIREIAKEHKVPIVENAPLARALFASVEVDQEIPQDHYRAVAEVIGFVMKLRQK</sequence>
<evidence type="ECO:0000256" key="9">
    <source>
        <dbReference type="ARBA" id="ARBA00022989"/>
    </source>
</evidence>
<dbReference type="NCBIfam" id="TIGR00328">
    <property type="entry name" value="flhB"/>
    <property type="match status" value="1"/>
</dbReference>
<evidence type="ECO:0000256" key="6">
    <source>
        <dbReference type="ARBA" id="ARBA00022692"/>
    </source>
</evidence>
<feature type="transmembrane region" description="Helical" evidence="13">
    <location>
        <begin position="151"/>
        <end position="170"/>
    </location>
</feature>
<feature type="transmembrane region" description="Helical" evidence="13">
    <location>
        <begin position="34"/>
        <end position="56"/>
    </location>
</feature>
<keyword evidence="8 13" id="KW-0653">Protein transport</keyword>
<dbReference type="Pfam" id="PF01312">
    <property type="entry name" value="Bac_export_2"/>
    <property type="match status" value="1"/>
</dbReference>
<dbReference type="Gene3D" id="6.10.250.2080">
    <property type="match status" value="1"/>
</dbReference>
<feature type="compositionally biased region" description="Basic and acidic residues" evidence="14">
    <location>
        <begin position="7"/>
        <end position="23"/>
    </location>
</feature>
<comment type="function">
    <text evidence="12 13">Required for formation of the rod structure in the basal body of the flagellar apparatus. Together with FliI and FliH, may constitute the export apparatus of flagellin.</text>
</comment>
<evidence type="ECO:0000256" key="10">
    <source>
        <dbReference type="ARBA" id="ARBA00023136"/>
    </source>
</evidence>
<dbReference type="Gene3D" id="3.40.1690.10">
    <property type="entry name" value="secretion proteins EscU"/>
    <property type="match status" value="1"/>
</dbReference>
<dbReference type="GO" id="GO:0009306">
    <property type="term" value="P:protein secretion"/>
    <property type="evidence" value="ECO:0007669"/>
    <property type="project" value="InterPro"/>
</dbReference>
<dbReference type="InterPro" id="IPR029025">
    <property type="entry name" value="T3SS_substrate_exporter_C"/>
</dbReference>
<name>A0A9X3TWI4_9PROT</name>
<keyword evidence="6 13" id="KW-0812">Transmembrane</keyword>
<dbReference type="GO" id="GO:0044780">
    <property type="term" value="P:bacterial-type flagellum assembly"/>
    <property type="evidence" value="ECO:0007669"/>
    <property type="project" value="InterPro"/>
</dbReference>
<evidence type="ECO:0000256" key="2">
    <source>
        <dbReference type="ARBA" id="ARBA00010690"/>
    </source>
</evidence>
<evidence type="ECO:0000256" key="8">
    <source>
        <dbReference type="ARBA" id="ARBA00022927"/>
    </source>
</evidence>
<evidence type="ECO:0000256" key="14">
    <source>
        <dbReference type="SAM" id="MobiDB-lite"/>
    </source>
</evidence>
<keyword evidence="11 13" id="KW-1006">Bacterial flagellum protein export</keyword>
<evidence type="ECO:0000256" key="4">
    <source>
        <dbReference type="ARBA" id="ARBA00022448"/>
    </source>
</evidence>
<evidence type="ECO:0000256" key="1">
    <source>
        <dbReference type="ARBA" id="ARBA00004651"/>
    </source>
</evidence>
<evidence type="ECO:0000256" key="11">
    <source>
        <dbReference type="ARBA" id="ARBA00023225"/>
    </source>
</evidence>
<keyword evidence="15" id="KW-0969">Cilium</keyword>
<evidence type="ECO:0000313" key="16">
    <source>
        <dbReference type="Proteomes" id="UP001141619"/>
    </source>
</evidence>
<keyword evidence="7 13" id="KW-1005">Bacterial flagellum biogenesis</keyword>
<evidence type="ECO:0000256" key="3">
    <source>
        <dbReference type="ARBA" id="ARBA00021622"/>
    </source>
</evidence>
<dbReference type="InterPro" id="IPR006136">
    <property type="entry name" value="FlhB"/>
</dbReference>
<gene>
    <name evidence="13 15" type="primary">flhB</name>
    <name evidence="15" type="ORF">NYP16_04595</name>
</gene>
<dbReference type="RefSeq" id="WP_274942930.1">
    <property type="nucleotide sequence ID" value="NZ_JANWOI010000001.1"/>
</dbReference>
<feature type="region of interest" description="Disordered" evidence="14">
    <location>
        <begin position="1"/>
        <end position="23"/>
    </location>
</feature>
<reference evidence="15" key="1">
    <citation type="submission" date="2022-08" db="EMBL/GenBank/DDBJ databases">
        <authorList>
            <person name="Vandamme P."/>
            <person name="Hettiarachchi A."/>
            <person name="Peeters C."/>
            <person name="Cnockaert M."/>
            <person name="Carlier A."/>
        </authorList>
    </citation>
    <scope>NUCLEOTIDE SEQUENCE</scope>
    <source>
        <strain evidence="15">LMG 31809</strain>
    </source>
</reference>
<dbReference type="PANTHER" id="PTHR30531">
    <property type="entry name" value="FLAGELLAR BIOSYNTHETIC PROTEIN FLHB"/>
    <property type="match status" value="1"/>
</dbReference>
<keyword evidence="16" id="KW-1185">Reference proteome</keyword>
<comment type="subcellular location">
    <subcellularLocation>
        <location evidence="1">Cell membrane</location>
        <topology evidence="1">Multi-pass membrane protein</topology>
    </subcellularLocation>
</comment>
<keyword evidence="10 13" id="KW-0472">Membrane</keyword>
<keyword evidence="15" id="KW-0966">Cell projection</keyword>
<accession>A0A9X3TWI4</accession>
<keyword evidence="9 13" id="KW-1133">Transmembrane helix</keyword>
<proteinExistence type="inferred from homology"/>
<evidence type="ECO:0000256" key="12">
    <source>
        <dbReference type="ARBA" id="ARBA00025078"/>
    </source>
</evidence>